<sequence length="122" mass="13575">MDATERVRTTIGGLQMAEVDILSWHWYAEQVLEKVEADDLVVFWYTAHGMRGVAPFLANDRYVEVFFSDPDVKHAFRSDDPASVPIHGRQETRAAGLHEIVEALAKGETLHLAARPSVSSAV</sequence>
<comment type="caution">
    <text evidence="1">The sequence shown here is derived from an EMBL/GenBank/DDBJ whole genome shotgun (WGS) entry which is preliminary data.</text>
</comment>
<reference evidence="1" key="1">
    <citation type="submission" date="2023-06" db="EMBL/GenBank/DDBJ databases">
        <title>SYSU T00b26.</title>
        <authorList>
            <person name="Gao L."/>
            <person name="Fang B.-Z."/>
            <person name="Li W.-J."/>
        </authorList>
    </citation>
    <scope>NUCLEOTIDE SEQUENCE</scope>
    <source>
        <strain evidence="1">SYSU T00b26</strain>
    </source>
</reference>
<name>A0ABT8FYF8_9MICO</name>
<evidence type="ECO:0000313" key="2">
    <source>
        <dbReference type="Proteomes" id="UP001172738"/>
    </source>
</evidence>
<accession>A0ABT8FYF8</accession>
<organism evidence="1 2">
    <name type="scientific">Demequina zhanjiangensis</name>
    <dbReference type="NCBI Taxonomy" id="3051659"/>
    <lineage>
        <taxon>Bacteria</taxon>
        <taxon>Bacillati</taxon>
        <taxon>Actinomycetota</taxon>
        <taxon>Actinomycetes</taxon>
        <taxon>Micrococcales</taxon>
        <taxon>Demequinaceae</taxon>
        <taxon>Demequina</taxon>
    </lineage>
</organism>
<gene>
    <name evidence="1" type="ORF">QQX04_02855</name>
</gene>
<evidence type="ECO:0000313" key="1">
    <source>
        <dbReference type="EMBL" id="MDN4471931.1"/>
    </source>
</evidence>
<dbReference type="RefSeq" id="WP_301126106.1">
    <property type="nucleotide sequence ID" value="NZ_JAUHPV010000002.1"/>
</dbReference>
<dbReference type="EMBL" id="JAUHPV010000002">
    <property type="protein sequence ID" value="MDN4471931.1"/>
    <property type="molecule type" value="Genomic_DNA"/>
</dbReference>
<proteinExistence type="predicted"/>
<keyword evidence="2" id="KW-1185">Reference proteome</keyword>
<dbReference type="Proteomes" id="UP001172738">
    <property type="component" value="Unassembled WGS sequence"/>
</dbReference>
<protein>
    <submittedName>
        <fullName evidence="1">Uncharacterized protein</fullName>
    </submittedName>
</protein>